<evidence type="ECO:0000313" key="2">
    <source>
        <dbReference type="EMBL" id="HAG2284195.1"/>
    </source>
</evidence>
<feature type="region of interest" description="Disordered" evidence="1">
    <location>
        <begin position="59"/>
        <end position="80"/>
    </location>
</feature>
<dbReference type="AlphaFoldDB" id="A0A759YK19"/>
<dbReference type="EMBL" id="DAAXRP010000020">
    <property type="protein sequence ID" value="HAG2284195.1"/>
    <property type="molecule type" value="Genomic_DNA"/>
</dbReference>
<accession>A0A759YK19</accession>
<comment type="caution">
    <text evidence="2">The sequence shown here is derived from an EMBL/GenBank/DDBJ whole genome shotgun (WGS) entry which is preliminary data.</text>
</comment>
<proteinExistence type="predicted"/>
<organism evidence="2">
    <name type="scientific">Salmonella enterica</name>
    <name type="common">Salmonella choleraesuis</name>
    <dbReference type="NCBI Taxonomy" id="28901"/>
    <lineage>
        <taxon>Bacteria</taxon>
        <taxon>Pseudomonadati</taxon>
        <taxon>Pseudomonadota</taxon>
        <taxon>Gammaproteobacteria</taxon>
        <taxon>Enterobacterales</taxon>
        <taxon>Enterobacteriaceae</taxon>
        <taxon>Salmonella</taxon>
    </lineage>
</organism>
<reference evidence="2" key="1">
    <citation type="journal article" date="2018" name="Genome Biol.">
        <title>SKESA: strategic k-mer extension for scrupulous assemblies.</title>
        <authorList>
            <person name="Souvorov A."/>
            <person name="Agarwala R."/>
            <person name="Lipman D.J."/>
        </authorList>
    </citation>
    <scope>NUCLEOTIDE SEQUENCE</scope>
    <source>
        <strain evidence="2">MA.CK_94/00001630</strain>
    </source>
</reference>
<name>A0A759YK19_SALER</name>
<protein>
    <submittedName>
        <fullName evidence="2">Uncharacterized protein</fullName>
    </submittedName>
</protein>
<sequence length="80" mass="8941">MQAQAMRVYQITFLGRNAEGKLPMFTRICAMTGKGAVRAFTERYQPVSGWFLGDPEDISDKVNREAEDTDGQHADMKKAG</sequence>
<evidence type="ECO:0000256" key="1">
    <source>
        <dbReference type="SAM" id="MobiDB-lite"/>
    </source>
</evidence>
<reference evidence="2" key="2">
    <citation type="submission" date="2020-02" db="EMBL/GenBank/DDBJ databases">
        <authorList>
            <consortium name="NCBI Pathogen Detection Project"/>
        </authorList>
    </citation>
    <scope>NUCLEOTIDE SEQUENCE</scope>
    <source>
        <strain evidence="2">MA.CK_94/00001630</strain>
    </source>
</reference>
<gene>
    <name evidence="2" type="ORF">G8W61_004568</name>
</gene>